<dbReference type="Proteomes" id="UP000319004">
    <property type="component" value="Chromosome"/>
</dbReference>
<dbReference type="KEGG" id="snep:Enr13x_26160"/>
<sequence length="518" mass="58755">MSHADATATANPPSSKELVEGLRNPEAYPGIQADEVELHQTHISWVFLVGEFAYKIKKPVRTAFLDYSSLEKRKQFCKQELRLDRRFAAELYLDVVPLTWSAGKPVVEGTGPAVEYAVKMRRFPAGALLSERLDAGKLTSDEVFDLARRVAEFHQTAERLPGDAHGKRLGSIHSVHRNATDNLTALKDAVAGPSAKVLRVLGDWTGKFFQEHRHVFAQRVANGFIRECHGDMHLANIVHWNDRLIPFDGIEFNDQFRWIDVLSDAAFAAMDFAARDRLDLSRSFINAYLEHTGDHASLVVLRWYLVYRAMIRAKVAVIRASQPGLSDSERAAAMQDCEHHIELAYQYSLRDRPALWITHGVSGSGKTTASEWIVQRHGAIRLRSDIERKRHFGMQPTDRPSDRQKRALYCETADHATYERLRRMARCILRSGHSVVIDATFLRREDRQMFQTLAARESATFGILNCHAEEQTLRQRISDRIARDDDASDANLDVLDHQLSSIEPLSAAEQNRVVEMPN</sequence>
<evidence type="ECO:0000313" key="2">
    <source>
        <dbReference type="Proteomes" id="UP000319004"/>
    </source>
</evidence>
<dbReference type="PANTHER" id="PTHR43883:SF1">
    <property type="entry name" value="GLUCONOKINASE"/>
    <property type="match status" value="1"/>
</dbReference>
<dbReference type="EMBL" id="CP037423">
    <property type="protein sequence ID" value="QDV42766.1"/>
    <property type="molecule type" value="Genomic_DNA"/>
</dbReference>
<reference evidence="1 2" key="1">
    <citation type="submission" date="2019-03" db="EMBL/GenBank/DDBJ databases">
        <title>Deep-cultivation of Planctomycetes and their phenomic and genomic characterization uncovers novel biology.</title>
        <authorList>
            <person name="Wiegand S."/>
            <person name="Jogler M."/>
            <person name="Boedeker C."/>
            <person name="Pinto D."/>
            <person name="Vollmers J."/>
            <person name="Rivas-Marin E."/>
            <person name="Kohn T."/>
            <person name="Peeters S.H."/>
            <person name="Heuer A."/>
            <person name="Rast P."/>
            <person name="Oberbeckmann S."/>
            <person name="Bunk B."/>
            <person name="Jeske O."/>
            <person name="Meyerdierks A."/>
            <person name="Storesund J.E."/>
            <person name="Kallscheuer N."/>
            <person name="Luecker S."/>
            <person name="Lage O.M."/>
            <person name="Pohl T."/>
            <person name="Merkel B.J."/>
            <person name="Hornburger P."/>
            <person name="Mueller R.-W."/>
            <person name="Bruemmer F."/>
            <person name="Labrenz M."/>
            <person name="Spormann A.M."/>
            <person name="Op den Camp H."/>
            <person name="Overmann J."/>
            <person name="Amann R."/>
            <person name="Jetten M.S.M."/>
            <person name="Mascher T."/>
            <person name="Medema M.H."/>
            <person name="Devos D.P."/>
            <person name="Kaster A.-K."/>
            <person name="Ovreas L."/>
            <person name="Rohde M."/>
            <person name="Galperin M.Y."/>
            <person name="Jogler C."/>
        </authorList>
    </citation>
    <scope>NUCLEOTIDE SEQUENCE [LARGE SCALE GENOMIC DNA]</scope>
    <source>
        <strain evidence="1 2">Enr13</strain>
    </source>
</reference>
<evidence type="ECO:0000313" key="1">
    <source>
        <dbReference type="EMBL" id="QDV42766.1"/>
    </source>
</evidence>
<protein>
    <recommendedName>
        <fullName evidence="3">Zeta toxin</fullName>
    </recommendedName>
</protein>
<gene>
    <name evidence="1" type="ORF">Enr13x_26160</name>
</gene>
<dbReference type="PANTHER" id="PTHR43883">
    <property type="entry name" value="SLR0207 PROTEIN"/>
    <property type="match status" value="1"/>
</dbReference>
<dbReference type="Gene3D" id="3.40.50.300">
    <property type="entry name" value="P-loop containing nucleotide triphosphate hydrolases"/>
    <property type="match status" value="1"/>
</dbReference>
<dbReference type="RefSeq" id="WP_145386428.1">
    <property type="nucleotide sequence ID" value="NZ_CP037423.1"/>
</dbReference>
<dbReference type="OrthoDB" id="9810277at2"/>
<proteinExistence type="predicted"/>
<organism evidence="1 2">
    <name type="scientific">Stieleria neptunia</name>
    <dbReference type="NCBI Taxonomy" id="2527979"/>
    <lineage>
        <taxon>Bacteria</taxon>
        <taxon>Pseudomonadati</taxon>
        <taxon>Planctomycetota</taxon>
        <taxon>Planctomycetia</taxon>
        <taxon>Pirellulales</taxon>
        <taxon>Pirellulaceae</taxon>
        <taxon>Stieleria</taxon>
    </lineage>
</organism>
<dbReference type="AlphaFoldDB" id="A0A518HPJ6"/>
<dbReference type="InterPro" id="IPR011009">
    <property type="entry name" value="Kinase-like_dom_sf"/>
</dbReference>
<name>A0A518HPJ6_9BACT</name>
<dbReference type="SUPFAM" id="SSF56112">
    <property type="entry name" value="Protein kinase-like (PK-like)"/>
    <property type="match status" value="1"/>
</dbReference>
<dbReference type="InterPro" id="IPR027417">
    <property type="entry name" value="P-loop_NTPase"/>
</dbReference>
<dbReference type="SUPFAM" id="SSF52540">
    <property type="entry name" value="P-loop containing nucleoside triphosphate hydrolases"/>
    <property type="match status" value="1"/>
</dbReference>
<keyword evidence="2" id="KW-1185">Reference proteome</keyword>
<dbReference type="InterPro" id="IPR052732">
    <property type="entry name" value="Cell-binding_unc_protein"/>
</dbReference>
<evidence type="ECO:0008006" key="3">
    <source>
        <dbReference type="Google" id="ProtNLM"/>
    </source>
</evidence>
<accession>A0A518HPJ6</accession>
<dbReference type="Pfam" id="PF13671">
    <property type="entry name" value="AAA_33"/>
    <property type="match status" value="1"/>
</dbReference>